<organism evidence="1 2">
    <name type="scientific">Elysia marginata</name>
    <dbReference type="NCBI Taxonomy" id="1093978"/>
    <lineage>
        <taxon>Eukaryota</taxon>
        <taxon>Metazoa</taxon>
        <taxon>Spiralia</taxon>
        <taxon>Lophotrochozoa</taxon>
        <taxon>Mollusca</taxon>
        <taxon>Gastropoda</taxon>
        <taxon>Heterobranchia</taxon>
        <taxon>Euthyneura</taxon>
        <taxon>Panpulmonata</taxon>
        <taxon>Sacoglossa</taxon>
        <taxon>Placobranchoidea</taxon>
        <taxon>Plakobranchidae</taxon>
        <taxon>Elysia</taxon>
    </lineage>
</organism>
<sequence length="109" mass="12007">MIGSPWSFHFAHYFALCSPVIPSPGRLGSISCCPTSPSQRRELLVPTNLVGNLRGHQVHISPEDLDLRAVWITSPVGDDGSYPRDPASVNMLDHVFVLLEGVVLKLFRN</sequence>
<dbReference type="EMBL" id="BMAT01009329">
    <property type="protein sequence ID" value="GFS04248.1"/>
    <property type="molecule type" value="Genomic_DNA"/>
</dbReference>
<accession>A0AAV4I1B8</accession>
<protein>
    <submittedName>
        <fullName evidence="1">Uncharacterized protein</fullName>
    </submittedName>
</protein>
<comment type="caution">
    <text evidence="1">The sequence shown here is derived from an EMBL/GenBank/DDBJ whole genome shotgun (WGS) entry which is preliminary data.</text>
</comment>
<name>A0AAV4I1B8_9GAST</name>
<dbReference type="Proteomes" id="UP000762676">
    <property type="component" value="Unassembled WGS sequence"/>
</dbReference>
<keyword evidence="2" id="KW-1185">Reference proteome</keyword>
<dbReference type="AlphaFoldDB" id="A0AAV4I1B8"/>
<evidence type="ECO:0000313" key="1">
    <source>
        <dbReference type="EMBL" id="GFS04248.1"/>
    </source>
</evidence>
<reference evidence="1 2" key="1">
    <citation type="journal article" date="2021" name="Elife">
        <title>Chloroplast acquisition without the gene transfer in kleptoplastic sea slugs, Plakobranchus ocellatus.</title>
        <authorList>
            <person name="Maeda T."/>
            <person name="Takahashi S."/>
            <person name="Yoshida T."/>
            <person name="Shimamura S."/>
            <person name="Takaki Y."/>
            <person name="Nagai Y."/>
            <person name="Toyoda A."/>
            <person name="Suzuki Y."/>
            <person name="Arimoto A."/>
            <person name="Ishii H."/>
            <person name="Satoh N."/>
            <person name="Nishiyama T."/>
            <person name="Hasebe M."/>
            <person name="Maruyama T."/>
            <person name="Minagawa J."/>
            <person name="Obokata J."/>
            <person name="Shigenobu S."/>
        </authorList>
    </citation>
    <scope>NUCLEOTIDE SEQUENCE [LARGE SCALE GENOMIC DNA]</scope>
</reference>
<gene>
    <name evidence="1" type="ORF">ElyMa_004651700</name>
</gene>
<evidence type="ECO:0000313" key="2">
    <source>
        <dbReference type="Proteomes" id="UP000762676"/>
    </source>
</evidence>
<proteinExistence type="predicted"/>